<dbReference type="EMBL" id="QLMG01000009">
    <property type="protein sequence ID" value="RAK19280.1"/>
    <property type="molecule type" value="Genomic_DNA"/>
</dbReference>
<evidence type="ECO:0000256" key="4">
    <source>
        <dbReference type="ARBA" id="ARBA00023172"/>
    </source>
</evidence>
<proteinExistence type="predicted"/>
<dbReference type="Gene3D" id="1.10.150.130">
    <property type="match status" value="1"/>
</dbReference>
<dbReference type="InterPro" id="IPR010998">
    <property type="entry name" value="Integrase_recombinase_N"/>
</dbReference>
<evidence type="ECO:0000259" key="7">
    <source>
        <dbReference type="PROSITE" id="PS51900"/>
    </source>
</evidence>
<dbReference type="InterPro" id="IPR002104">
    <property type="entry name" value="Integrase_catalytic"/>
</dbReference>
<protein>
    <submittedName>
        <fullName evidence="8">Site-specific recombinase XerD</fullName>
    </submittedName>
</protein>
<sequence length="329" mass="36837">MTGLATTLQAFFTDRLVRQRQVSANTIQAYRDTLRLLLVFASERQGKSPVRLDIDDLDAPLIGAFLDHLERERKNGVRTRNARLAAIRSLFRYAALRHPEHAATIERVLAIPPKRFERRLVTWLTEADIDALLAAPDRATWTGRRDTALFSLAAQTGLRASELIGLTRADVQLGAGAHVSCTGKGRKQRITPLTSGTIAILRAWLAERSGHPRDPLFPTQTGRALSRDALERRLAKYVAEAQVKCPTMAKKRVSMHVLRHSAAMRLLRAGIDTSVIALWLGHEQIETTQIYLHADLQIKERALERTAPITMKPGRFRPTDNLLAFLEAL</sequence>
<dbReference type="GO" id="GO:0007059">
    <property type="term" value="P:chromosome segregation"/>
    <property type="evidence" value="ECO:0007669"/>
    <property type="project" value="UniProtKB-KW"/>
</dbReference>
<dbReference type="InterPro" id="IPR013762">
    <property type="entry name" value="Integrase-like_cat_sf"/>
</dbReference>
<dbReference type="InterPro" id="IPR044068">
    <property type="entry name" value="CB"/>
</dbReference>
<dbReference type="GO" id="GO:0006310">
    <property type="term" value="P:DNA recombination"/>
    <property type="evidence" value="ECO:0007669"/>
    <property type="project" value="UniProtKB-KW"/>
</dbReference>
<dbReference type="Pfam" id="PF02899">
    <property type="entry name" value="Phage_int_SAM_1"/>
    <property type="match status" value="1"/>
</dbReference>
<keyword evidence="1" id="KW-0159">Chromosome partition</keyword>
<dbReference type="Proteomes" id="UP000249165">
    <property type="component" value="Unassembled WGS sequence"/>
</dbReference>
<dbReference type="Pfam" id="PF00589">
    <property type="entry name" value="Phage_integrase"/>
    <property type="match status" value="1"/>
</dbReference>
<dbReference type="GO" id="GO:0015074">
    <property type="term" value="P:DNA integration"/>
    <property type="evidence" value="ECO:0007669"/>
    <property type="project" value="UniProtKB-KW"/>
</dbReference>
<dbReference type="OrthoDB" id="9801717at2"/>
<organism evidence="8 9">
    <name type="scientific">Salipiger aestuarii</name>
    <dbReference type="NCBI Taxonomy" id="568098"/>
    <lineage>
        <taxon>Bacteria</taxon>
        <taxon>Pseudomonadati</taxon>
        <taxon>Pseudomonadota</taxon>
        <taxon>Alphaproteobacteria</taxon>
        <taxon>Rhodobacterales</taxon>
        <taxon>Roseobacteraceae</taxon>
        <taxon>Salipiger</taxon>
    </lineage>
</organism>
<evidence type="ECO:0000259" key="6">
    <source>
        <dbReference type="PROSITE" id="PS51898"/>
    </source>
</evidence>
<feature type="domain" description="Core-binding (CB)" evidence="7">
    <location>
        <begin position="2"/>
        <end position="95"/>
    </location>
</feature>
<evidence type="ECO:0000313" key="9">
    <source>
        <dbReference type="Proteomes" id="UP000249165"/>
    </source>
</evidence>
<keyword evidence="3 5" id="KW-0238">DNA-binding</keyword>
<dbReference type="PROSITE" id="PS51898">
    <property type="entry name" value="TYR_RECOMBINASE"/>
    <property type="match status" value="1"/>
</dbReference>
<evidence type="ECO:0000256" key="1">
    <source>
        <dbReference type="ARBA" id="ARBA00022829"/>
    </source>
</evidence>
<dbReference type="InterPro" id="IPR050090">
    <property type="entry name" value="Tyrosine_recombinase_XerCD"/>
</dbReference>
<accession>A0A327YE40</accession>
<dbReference type="PANTHER" id="PTHR30349">
    <property type="entry name" value="PHAGE INTEGRASE-RELATED"/>
    <property type="match status" value="1"/>
</dbReference>
<dbReference type="SUPFAM" id="SSF56349">
    <property type="entry name" value="DNA breaking-rejoining enzymes"/>
    <property type="match status" value="1"/>
</dbReference>
<dbReference type="Gene3D" id="1.10.443.10">
    <property type="entry name" value="Intergrase catalytic core"/>
    <property type="match status" value="1"/>
</dbReference>
<dbReference type="RefSeq" id="WP_111550038.1">
    <property type="nucleotide sequence ID" value="NZ_LIQE01000008.1"/>
</dbReference>
<dbReference type="InterPro" id="IPR004107">
    <property type="entry name" value="Integrase_SAM-like_N"/>
</dbReference>
<comment type="caution">
    <text evidence="8">The sequence shown here is derived from an EMBL/GenBank/DDBJ whole genome shotgun (WGS) entry which is preliminary data.</text>
</comment>
<dbReference type="PANTHER" id="PTHR30349:SF81">
    <property type="entry name" value="TYROSINE RECOMBINASE XERC"/>
    <property type="match status" value="1"/>
</dbReference>
<keyword evidence="4" id="KW-0233">DNA recombination</keyword>
<keyword evidence="2" id="KW-0229">DNA integration</keyword>
<evidence type="ECO:0000256" key="3">
    <source>
        <dbReference type="ARBA" id="ARBA00023125"/>
    </source>
</evidence>
<dbReference type="InterPro" id="IPR011010">
    <property type="entry name" value="DNA_brk_join_enz"/>
</dbReference>
<feature type="domain" description="Tyr recombinase" evidence="6">
    <location>
        <begin position="119"/>
        <end position="304"/>
    </location>
</feature>
<name>A0A327YE40_9RHOB</name>
<reference evidence="8 9" key="1">
    <citation type="submission" date="2018-06" db="EMBL/GenBank/DDBJ databases">
        <title>Genomic Encyclopedia of Archaeal and Bacterial Type Strains, Phase II (KMG-II): from individual species to whole genera.</title>
        <authorList>
            <person name="Goeker M."/>
        </authorList>
    </citation>
    <scope>NUCLEOTIDE SEQUENCE [LARGE SCALE GENOMIC DNA]</scope>
    <source>
        <strain evidence="8 9">DSM 22011</strain>
    </source>
</reference>
<evidence type="ECO:0000313" key="8">
    <source>
        <dbReference type="EMBL" id="RAK19280.1"/>
    </source>
</evidence>
<dbReference type="GO" id="GO:0003677">
    <property type="term" value="F:DNA binding"/>
    <property type="evidence" value="ECO:0007669"/>
    <property type="project" value="UniProtKB-UniRule"/>
</dbReference>
<evidence type="ECO:0000256" key="2">
    <source>
        <dbReference type="ARBA" id="ARBA00022908"/>
    </source>
</evidence>
<evidence type="ECO:0000256" key="5">
    <source>
        <dbReference type="PROSITE-ProRule" id="PRU01248"/>
    </source>
</evidence>
<gene>
    <name evidence="8" type="ORF">ATI53_100953</name>
</gene>
<keyword evidence="9" id="KW-1185">Reference proteome</keyword>
<dbReference type="AlphaFoldDB" id="A0A327YE40"/>
<dbReference type="PROSITE" id="PS51900">
    <property type="entry name" value="CB"/>
    <property type="match status" value="1"/>
</dbReference>